<comment type="caution">
    <text evidence="2">The sequence shown here is derived from an EMBL/GenBank/DDBJ whole genome shotgun (WGS) entry which is preliminary data.</text>
</comment>
<keyword evidence="3" id="KW-1185">Reference proteome</keyword>
<name>A0ABR1IU34_9AGAR</name>
<evidence type="ECO:0000256" key="1">
    <source>
        <dbReference type="SAM" id="Phobius"/>
    </source>
</evidence>
<protein>
    <submittedName>
        <fullName evidence="2">Uncharacterized protein</fullName>
    </submittedName>
</protein>
<keyword evidence="1" id="KW-1133">Transmembrane helix</keyword>
<sequence length="111" mass="11925">MPEPKSVWSLQIADNAKRLRTLLLITISNFILPVIFVIVSLSMFNITGDMTFAGITVSATSVEVIGVLFATIWASQGADNWNQGEVVSNDLDFPTLPMSSVNADRPGGGEP</sequence>
<proteinExistence type="predicted"/>
<evidence type="ECO:0000313" key="3">
    <source>
        <dbReference type="Proteomes" id="UP001498398"/>
    </source>
</evidence>
<dbReference type="Proteomes" id="UP001498398">
    <property type="component" value="Unassembled WGS sequence"/>
</dbReference>
<feature type="transmembrane region" description="Helical" evidence="1">
    <location>
        <begin position="50"/>
        <end position="74"/>
    </location>
</feature>
<organism evidence="2 3">
    <name type="scientific">Marasmiellus scandens</name>
    <dbReference type="NCBI Taxonomy" id="2682957"/>
    <lineage>
        <taxon>Eukaryota</taxon>
        <taxon>Fungi</taxon>
        <taxon>Dikarya</taxon>
        <taxon>Basidiomycota</taxon>
        <taxon>Agaricomycotina</taxon>
        <taxon>Agaricomycetes</taxon>
        <taxon>Agaricomycetidae</taxon>
        <taxon>Agaricales</taxon>
        <taxon>Marasmiineae</taxon>
        <taxon>Omphalotaceae</taxon>
        <taxon>Marasmiellus</taxon>
    </lineage>
</organism>
<dbReference type="EMBL" id="JBANRG010000075">
    <property type="protein sequence ID" value="KAK7439016.1"/>
    <property type="molecule type" value="Genomic_DNA"/>
</dbReference>
<gene>
    <name evidence="2" type="ORF">VKT23_017722</name>
</gene>
<keyword evidence="1" id="KW-0472">Membrane</keyword>
<reference evidence="2 3" key="1">
    <citation type="submission" date="2024-01" db="EMBL/GenBank/DDBJ databases">
        <title>A draft genome for the cacao thread blight pathogen Marasmiellus scandens.</title>
        <authorList>
            <person name="Baruah I.K."/>
            <person name="Leung J."/>
            <person name="Bukari Y."/>
            <person name="Amoako-Attah I."/>
            <person name="Meinhardt L.W."/>
            <person name="Bailey B.A."/>
            <person name="Cohen S.P."/>
        </authorList>
    </citation>
    <scope>NUCLEOTIDE SEQUENCE [LARGE SCALE GENOMIC DNA]</scope>
    <source>
        <strain evidence="2 3">GH-19</strain>
    </source>
</reference>
<accession>A0ABR1IU34</accession>
<keyword evidence="1" id="KW-0812">Transmembrane</keyword>
<feature type="transmembrane region" description="Helical" evidence="1">
    <location>
        <begin position="21"/>
        <end position="44"/>
    </location>
</feature>
<evidence type="ECO:0000313" key="2">
    <source>
        <dbReference type="EMBL" id="KAK7439016.1"/>
    </source>
</evidence>